<evidence type="ECO:0000313" key="1">
    <source>
        <dbReference type="EMBL" id="MFC4656672.1"/>
    </source>
</evidence>
<comment type="caution">
    <text evidence="1">The sequence shown here is derived from an EMBL/GenBank/DDBJ whole genome shotgun (WGS) entry which is preliminary data.</text>
</comment>
<keyword evidence="2" id="KW-1185">Reference proteome</keyword>
<organism evidence="1 2">
    <name type="scientific">Rheinheimera marina</name>
    <dbReference type="NCBI Taxonomy" id="1774958"/>
    <lineage>
        <taxon>Bacteria</taxon>
        <taxon>Pseudomonadati</taxon>
        <taxon>Pseudomonadota</taxon>
        <taxon>Gammaproteobacteria</taxon>
        <taxon>Chromatiales</taxon>
        <taxon>Chromatiaceae</taxon>
        <taxon>Rheinheimera</taxon>
    </lineage>
</organism>
<dbReference type="EMBL" id="JBHSGB010000017">
    <property type="protein sequence ID" value="MFC4656672.1"/>
    <property type="molecule type" value="Genomic_DNA"/>
</dbReference>
<reference evidence="2" key="1">
    <citation type="journal article" date="2019" name="Int. J. Syst. Evol. Microbiol.">
        <title>The Global Catalogue of Microorganisms (GCM) 10K type strain sequencing project: providing services to taxonomists for standard genome sequencing and annotation.</title>
        <authorList>
            <consortium name="The Broad Institute Genomics Platform"/>
            <consortium name="The Broad Institute Genome Sequencing Center for Infectious Disease"/>
            <person name="Wu L."/>
            <person name="Ma J."/>
        </authorList>
    </citation>
    <scope>NUCLEOTIDE SEQUENCE [LARGE SCALE GENOMIC DNA]</scope>
    <source>
        <strain evidence="2">DT28</strain>
    </source>
</reference>
<dbReference type="RefSeq" id="WP_377335953.1">
    <property type="nucleotide sequence ID" value="NZ_JBHSGB010000017.1"/>
</dbReference>
<name>A0ABV9JQZ1_9GAMM</name>
<accession>A0ABV9JQZ1</accession>
<proteinExistence type="predicted"/>
<dbReference type="Proteomes" id="UP001595962">
    <property type="component" value="Unassembled WGS sequence"/>
</dbReference>
<dbReference type="Pfam" id="PF11993">
    <property type="entry name" value="VC2046"/>
    <property type="match status" value="1"/>
</dbReference>
<gene>
    <name evidence="1" type="ORF">ACFO3I_16755</name>
</gene>
<evidence type="ECO:0000313" key="2">
    <source>
        <dbReference type="Proteomes" id="UP001595962"/>
    </source>
</evidence>
<dbReference type="InterPro" id="IPR021879">
    <property type="entry name" value="VC2046_fam"/>
</dbReference>
<protein>
    <submittedName>
        <fullName evidence="1">VC2046/SO_2500 family protein</fullName>
    </submittedName>
</protein>
<sequence>MLVNEWQTGQRLNQAVQQQRLADFALVLAMYSPDVRDFAQFHTPESMETPVTLDLYQQLGVTSQRDYGWIPGDELRLNSQTQALQLGGAASCHLQQLLQPDPWVMQHDAKKLSDEVRRNLPLHCLRLLQQVEAPAKTEADATGLYEILNELHQPELAA</sequence>